<keyword evidence="1 2" id="KW-0597">Phosphoprotein</keyword>
<dbReference type="SUPFAM" id="SSF52172">
    <property type="entry name" value="CheY-like"/>
    <property type="match status" value="1"/>
</dbReference>
<dbReference type="Pfam" id="PF00072">
    <property type="entry name" value="Response_reg"/>
    <property type="match status" value="1"/>
</dbReference>
<dbReference type="InterPro" id="IPR050595">
    <property type="entry name" value="Bact_response_regulator"/>
</dbReference>
<dbReference type="Proteomes" id="UP000317371">
    <property type="component" value="Unassembled WGS sequence"/>
</dbReference>
<evidence type="ECO:0000313" key="4">
    <source>
        <dbReference type="EMBL" id="TQE95971.1"/>
    </source>
</evidence>
<dbReference type="RefSeq" id="WP_141609888.1">
    <property type="nucleotide sequence ID" value="NZ_VIGC02000010.1"/>
</dbReference>
<dbReference type="CDD" id="cd00156">
    <property type="entry name" value="REC"/>
    <property type="match status" value="1"/>
</dbReference>
<dbReference type="OrthoDB" id="9789181at2"/>
<proteinExistence type="predicted"/>
<evidence type="ECO:0000259" key="3">
    <source>
        <dbReference type="PROSITE" id="PS50110"/>
    </source>
</evidence>
<evidence type="ECO:0000313" key="5">
    <source>
        <dbReference type="Proteomes" id="UP000317371"/>
    </source>
</evidence>
<dbReference type="PANTHER" id="PTHR44591">
    <property type="entry name" value="STRESS RESPONSE REGULATOR PROTEIN 1"/>
    <property type="match status" value="1"/>
</dbReference>
<reference evidence="4 5" key="1">
    <citation type="submission" date="2019-06" db="EMBL/GenBank/DDBJ databases">
        <title>Genome sequence of Litorilinea aerophila BAA-2444.</title>
        <authorList>
            <person name="Maclea K.S."/>
            <person name="Maurais E.G."/>
            <person name="Iannazzi L.C."/>
        </authorList>
    </citation>
    <scope>NUCLEOTIDE SEQUENCE [LARGE SCALE GENOMIC DNA]</scope>
    <source>
        <strain evidence="4 5">ATCC BAA-2444</strain>
    </source>
</reference>
<dbReference type="PANTHER" id="PTHR44591:SF23">
    <property type="entry name" value="CHEY SUBFAMILY"/>
    <property type="match status" value="1"/>
</dbReference>
<evidence type="ECO:0000256" key="1">
    <source>
        <dbReference type="ARBA" id="ARBA00022553"/>
    </source>
</evidence>
<evidence type="ECO:0000256" key="2">
    <source>
        <dbReference type="PROSITE-ProRule" id="PRU00169"/>
    </source>
</evidence>
<name>A0A540VH00_9CHLR</name>
<dbReference type="SMART" id="SM00448">
    <property type="entry name" value="REC"/>
    <property type="match status" value="1"/>
</dbReference>
<accession>A0A540VH00</accession>
<dbReference type="PROSITE" id="PS50110">
    <property type="entry name" value="RESPONSE_REGULATORY"/>
    <property type="match status" value="1"/>
</dbReference>
<feature type="modified residue" description="4-aspartylphosphate" evidence="2">
    <location>
        <position position="322"/>
    </location>
</feature>
<dbReference type="InterPro" id="IPR011006">
    <property type="entry name" value="CheY-like_superfamily"/>
</dbReference>
<keyword evidence="5" id="KW-1185">Reference proteome</keyword>
<dbReference type="InParanoid" id="A0A540VH00"/>
<dbReference type="GO" id="GO:0000160">
    <property type="term" value="P:phosphorelay signal transduction system"/>
    <property type="evidence" value="ECO:0007669"/>
    <property type="project" value="InterPro"/>
</dbReference>
<feature type="domain" description="Response regulatory" evidence="3">
    <location>
        <begin position="273"/>
        <end position="386"/>
    </location>
</feature>
<dbReference type="EMBL" id="VIGC01000010">
    <property type="protein sequence ID" value="TQE95971.1"/>
    <property type="molecule type" value="Genomic_DNA"/>
</dbReference>
<dbReference type="InterPro" id="IPR001789">
    <property type="entry name" value="Sig_transdc_resp-reg_receiver"/>
</dbReference>
<dbReference type="Gene3D" id="3.40.50.2300">
    <property type="match status" value="1"/>
</dbReference>
<comment type="caution">
    <text evidence="4">The sequence shown here is derived from an EMBL/GenBank/DDBJ whole genome shotgun (WGS) entry which is preliminary data.</text>
</comment>
<protein>
    <submittedName>
        <fullName evidence="4">Response regulator</fullName>
    </submittedName>
</protein>
<gene>
    <name evidence="4" type="ORF">FKZ61_09510</name>
</gene>
<organism evidence="4 5">
    <name type="scientific">Litorilinea aerophila</name>
    <dbReference type="NCBI Taxonomy" id="1204385"/>
    <lineage>
        <taxon>Bacteria</taxon>
        <taxon>Bacillati</taxon>
        <taxon>Chloroflexota</taxon>
        <taxon>Caldilineae</taxon>
        <taxon>Caldilineales</taxon>
        <taxon>Caldilineaceae</taxon>
        <taxon>Litorilinea</taxon>
    </lineage>
</organism>
<dbReference type="InterPro" id="IPR013324">
    <property type="entry name" value="RNA_pol_sigma_r3/r4-like"/>
</dbReference>
<sequence length="394" mass="44085">MDRESFFAILRTALMQLDDFENLRHSPLLTLLSADGTPLTPVALQQLLLDEIEALAGRGDVPPRFWDVLYFRFVNQLNQDKVAYQFGISVRQLRRLQNNAIEYLAERLWQRFQLENGLPDPPVANPAIQQEVAWLREETGTDACRVSEELSHALNDVMPLAQRYDVTIHHESSQTEALAAIPPPVVRQALLTVISCAITQGGRHIRIRLESRDDSVRCTVELADAQVPALTLTGCQPTLTTVGQLLIPFGGKVKTQDTPPAIVVRLPTVQSVPILVLDDNPDARLLIKRYVTHSRYRIIATDNGRQAIQLAHQHQVRALLLDIMMADMAGWDLLSEWCHHPATRDIPVIVCTILPQEELAYLLGARAFLQKPVNRTKLLETLDVLTGGPTKTPG</sequence>
<dbReference type="AlphaFoldDB" id="A0A540VH00"/>
<dbReference type="SUPFAM" id="SSF88659">
    <property type="entry name" value="Sigma3 and sigma4 domains of RNA polymerase sigma factors"/>
    <property type="match status" value="1"/>
</dbReference>